<feature type="transmembrane region" description="Helical" evidence="4">
    <location>
        <begin position="12"/>
        <end position="32"/>
    </location>
</feature>
<protein>
    <submittedName>
        <fullName evidence="5">Pilin</fullName>
    </submittedName>
</protein>
<dbReference type="Pfam" id="PF00114">
    <property type="entry name" value="Pilin"/>
    <property type="match status" value="1"/>
</dbReference>
<organism evidence="5 6">
    <name type="scientific">Curvibacter microcysteis</name>
    <dbReference type="NCBI Taxonomy" id="3026419"/>
    <lineage>
        <taxon>Bacteria</taxon>
        <taxon>Pseudomonadati</taxon>
        <taxon>Pseudomonadota</taxon>
        <taxon>Betaproteobacteria</taxon>
        <taxon>Burkholderiales</taxon>
        <taxon>Comamonadaceae</taxon>
        <taxon>Curvibacter</taxon>
    </lineage>
</organism>
<dbReference type="RefSeq" id="WP_273927809.1">
    <property type="nucleotide sequence ID" value="NZ_JAQSIO010000006.1"/>
</dbReference>
<gene>
    <name evidence="5" type="ORF">PSQ39_15855</name>
</gene>
<reference evidence="5 6" key="1">
    <citation type="submission" date="2023-02" db="EMBL/GenBank/DDBJ databases">
        <title>Bacterial whole genome sequence for Curvibacter sp. HBC28.</title>
        <authorList>
            <person name="Le V."/>
            <person name="Ko S.-R."/>
            <person name="Ahn C.-Y."/>
            <person name="Oh H.-M."/>
        </authorList>
    </citation>
    <scope>NUCLEOTIDE SEQUENCE [LARGE SCALE GENOMIC DNA]</scope>
    <source>
        <strain evidence="5 6">HBC28</strain>
    </source>
</reference>
<keyword evidence="4" id="KW-0812">Transmembrane</keyword>
<sequence>MKRSIQKGFTLIELMIVVAIIGILAAVALPAYQDYTVRAKVSEVVLAASACRTSITETFQTGSASSVPTANTWGCESGVSGTSTATQQTKYVSSVETTDGGYIIVTAQGDNTITGKKVSLAPLVNAATPVTNSTAGARTQMGQPLYGWRCGSGTDGTTLASKYLPGSCRG</sequence>
<comment type="caution">
    <text evidence="5">The sequence shown here is derived from an EMBL/GenBank/DDBJ whole genome shotgun (WGS) entry which is preliminary data.</text>
</comment>
<dbReference type="PROSITE" id="PS00409">
    <property type="entry name" value="PROKAR_NTER_METHYL"/>
    <property type="match status" value="1"/>
</dbReference>
<dbReference type="InterPro" id="IPR045584">
    <property type="entry name" value="Pilin-like"/>
</dbReference>
<dbReference type="Proteomes" id="UP001528672">
    <property type="component" value="Unassembled WGS sequence"/>
</dbReference>
<evidence type="ECO:0000256" key="3">
    <source>
        <dbReference type="RuleBase" id="RU000389"/>
    </source>
</evidence>
<keyword evidence="2" id="KW-0488">Methylation</keyword>
<keyword evidence="6" id="KW-1185">Reference proteome</keyword>
<dbReference type="SUPFAM" id="SSF54523">
    <property type="entry name" value="Pili subunits"/>
    <property type="match status" value="1"/>
</dbReference>
<dbReference type="NCBIfam" id="TIGR02532">
    <property type="entry name" value="IV_pilin_GFxxxE"/>
    <property type="match status" value="1"/>
</dbReference>
<evidence type="ECO:0000256" key="1">
    <source>
        <dbReference type="ARBA" id="ARBA00005233"/>
    </source>
</evidence>
<evidence type="ECO:0000256" key="4">
    <source>
        <dbReference type="SAM" id="Phobius"/>
    </source>
</evidence>
<dbReference type="PANTHER" id="PTHR30093:SF34">
    <property type="entry name" value="PREPILIN PEPTIDASE-DEPENDENT PROTEIN D"/>
    <property type="match status" value="1"/>
</dbReference>
<evidence type="ECO:0000313" key="6">
    <source>
        <dbReference type="Proteomes" id="UP001528672"/>
    </source>
</evidence>
<name>A0ABT5MHQ4_9BURK</name>
<keyword evidence="4" id="KW-0472">Membrane</keyword>
<dbReference type="PANTHER" id="PTHR30093">
    <property type="entry name" value="GENERAL SECRETION PATHWAY PROTEIN G"/>
    <property type="match status" value="1"/>
</dbReference>
<dbReference type="Pfam" id="PF07963">
    <property type="entry name" value="N_methyl"/>
    <property type="match status" value="1"/>
</dbReference>
<dbReference type="EMBL" id="JAQSIO010000006">
    <property type="protein sequence ID" value="MDD0816113.1"/>
    <property type="molecule type" value="Genomic_DNA"/>
</dbReference>
<comment type="similarity">
    <text evidence="1 3">Belongs to the N-Me-Phe pilin family.</text>
</comment>
<proteinExistence type="inferred from homology"/>
<dbReference type="InterPro" id="IPR001082">
    <property type="entry name" value="Pilin"/>
</dbReference>
<keyword evidence="3" id="KW-0281">Fimbrium</keyword>
<dbReference type="Gene3D" id="3.30.700.10">
    <property type="entry name" value="Glycoprotein, Type 4 Pilin"/>
    <property type="match status" value="1"/>
</dbReference>
<evidence type="ECO:0000256" key="2">
    <source>
        <dbReference type="ARBA" id="ARBA00022481"/>
    </source>
</evidence>
<evidence type="ECO:0000313" key="5">
    <source>
        <dbReference type="EMBL" id="MDD0816113.1"/>
    </source>
</evidence>
<dbReference type="InterPro" id="IPR012902">
    <property type="entry name" value="N_methyl_site"/>
</dbReference>
<keyword evidence="4" id="KW-1133">Transmembrane helix</keyword>
<accession>A0ABT5MHQ4</accession>